<evidence type="ECO:0000313" key="8">
    <source>
        <dbReference type="Proteomes" id="UP000504606"/>
    </source>
</evidence>
<keyword evidence="3" id="KW-0677">Repeat</keyword>
<feature type="domain" description="RING-type" evidence="7">
    <location>
        <begin position="208"/>
        <end position="455"/>
    </location>
</feature>
<dbReference type="GO" id="GO:0008270">
    <property type="term" value="F:zinc ion binding"/>
    <property type="evidence" value="ECO:0007669"/>
    <property type="project" value="UniProtKB-KW"/>
</dbReference>
<keyword evidence="5" id="KW-0833">Ubl conjugation pathway</keyword>
<keyword evidence="1" id="KW-0808">Transferase</keyword>
<evidence type="ECO:0000313" key="9">
    <source>
        <dbReference type="RefSeq" id="XP_026291148.1"/>
    </source>
</evidence>
<keyword evidence="6" id="KW-0862">Zinc</keyword>
<reference evidence="9" key="1">
    <citation type="submission" date="2025-08" db="UniProtKB">
        <authorList>
            <consortium name="RefSeq"/>
        </authorList>
    </citation>
    <scope>IDENTIFICATION</scope>
    <source>
        <tissue evidence="9">Whole organism</tissue>
    </source>
</reference>
<evidence type="ECO:0000256" key="2">
    <source>
        <dbReference type="ARBA" id="ARBA00022723"/>
    </source>
</evidence>
<evidence type="ECO:0000256" key="4">
    <source>
        <dbReference type="ARBA" id="ARBA00022771"/>
    </source>
</evidence>
<keyword evidence="4" id="KW-0863">Zinc-finger</keyword>
<dbReference type="Proteomes" id="UP000504606">
    <property type="component" value="Unplaced"/>
</dbReference>
<dbReference type="GeneID" id="113215703"/>
<dbReference type="Gene3D" id="1.20.120.1750">
    <property type="match status" value="1"/>
</dbReference>
<dbReference type="OrthoDB" id="69641at2759"/>
<evidence type="ECO:0000259" key="7">
    <source>
        <dbReference type="PROSITE" id="PS51873"/>
    </source>
</evidence>
<protein>
    <submittedName>
        <fullName evidence="9">E3 ubiquitin-protein ligase RNF14</fullName>
    </submittedName>
</protein>
<proteinExistence type="predicted"/>
<accession>A0A6J1TD09</accession>
<dbReference type="KEGG" id="foc:113215703"/>
<dbReference type="RefSeq" id="XP_026291148.1">
    <property type="nucleotide sequence ID" value="XM_026435363.2"/>
</dbReference>
<dbReference type="AlphaFoldDB" id="A0A6J1TD09"/>
<evidence type="ECO:0000256" key="1">
    <source>
        <dbReference type="ARBA" id="ARBA00022679"/>
    </source>
</evidence>
<dbReference type="GO" id="GO:0016567">
    <property type="term" value="P:protein ubiquitination"/>
    <property type="evidence" value="ECO:0007669"/>
    <property type="project" value="InterPro"/>
</dbReference>
<evidence type="ECO:0000256" key="3">
    <source>
        <dbReference type="ARBA" id="ARBA00022737"/>
    </source>
</evidence>
<dbReference type="PANTHER" id="PTHR11685">
    <property type="entry name" value="RBR FAMILY RING FINGER AND IBR DOMAIN-CONTAINING"/>
    <property type="match status" value="1"/>
</dbReference>
<evidence type="ECO:0000256" key="5">
    <source>
        <dbReference type="ARBA" id="ARBA00022786"/>
    </source>
</evidence>
<organism evidence="8 9">
    <name type="scientific">Frankliniella occidentalis</name>
    <name type="common">Western flower thrips</name>
    <name type="synonym">Euthrips occidentalis</name>
    <dbReference type="NCBI Taxonomy" id="133901"/>
    <lineage>
        <taxon>Eukaryota</taxon>
        <taxon>Metazoa</taxon>
        <taxon>Ecdysozoa</taxon>
        <taxon>Arthropoda</taxon>
        <taxon>Hexapoda</taxon>
        <taxon>Insecta</taxon>
        <taxon>Pterygota</taxon>
        <taxon>Neoptera</taxon>
        <taxon>Paraneoptera</taxon>
        <taxon>Thysanoptera</taxon>
        <taxon>Terebrantia</taxon>
        <taxon>Thripoidea</taxon>
        <taxon>Thripidae</taxon>
        <taxon>Frankliniella</taxon>
    </lineage>
</organism>
<dbReference type="InterPro" id="IPR044066">
    <property type="entry name" value="TRIAD_supradom"/>
</dbReference>
<gene>
    <name evidence="9" type="primary">LOC113215703</name>
</gene>
<dbReference type="GO" id="GO:0004842">
    <property type="term" value="F:ubiquitin-protein transferase activity"/>
    <property type="evidence" value="ECO:0007669"/>
    <property type="project" value="InterPro"/>
</dbReference>
<dbReference type="PROSITE" id="PS51873">
    <property type="entry name" value="TRIAD"/>
    <property type="match status" value="1"/>
</dbReference>
<keyword evidence="2" id="KW-0479">Metal-binding</keyword>
<dbReference type="InterPro" id="IPR031127">
    <property type="entry name" value="E3_UB_ligase_RBR"/>
</dbReference>
<name>A0A6J1TD09_FRAOC</name>
<keyword evidence="8" id="KW-1185">Reference proteome</keyword>
<dbReference type="SUPFAM" id="SSF57850">
    <property type="entry name" value="RING/U-box"/>
    <property type="match status" value="1"/>
</dbReference>
<evidence type="ECO:0000256" key="6">
    <source>
        <dbReference type="ARBA" id="ARBA00022833"/>
    </source>
</evidence>
<sequence length="459" mass="52612">MAAAPPPSATTAAGADVLLREFSSREVLPHGNVIDIFVRVPIPEGFRVKFLKNNVRGSLSVDFLPPIEVSLVPSSQEGFQFEAHVACNWLTFRQLRKLCVEIDNNWVKDSSLEVNIEYLLGSFAGNVLQLLKLNDELDITWRDFGANRLIIRRKPTEDAAGRMRRKDRNLVMKTAFKFSGTADITLVIREFDREEKLKNSIAGQGPSECLLNTSCEDVVLPTRCFRPAGCPPNHSVCYKCMLVWLRSLDPLADKFPLCVVENCFVRMRYDGLLNFLKGRPTLIQKVERLLVIQNLAIVHSVHERFECPFCHGTPFPKRFVEDKGITLCRYCDKCWCEKCLDIDLPESQWCLVKKGQELFFAQDNKETDPGFYEAIMKKYDEEELFKVKEAWEYQDVMVHQHQCCPSCFMAVTKTVGCDHMQCICMQDFCYRCGAPMDPGAPFLHFDDFDNCLPYDETLF</sequence>